<proteinExistence type="predicted"/>
<dbReference type="InParanoid" id="K1R012"/>
<name>K1R012_MAGGI</name>
<dbReference type="EMBL" id="JH818311">
    <property type="protein sequence ID" value="EKC34445.1"/>
    <property type="molecule type" value="Genomic_DNA"/>
</dbReference>
<dbReference type="HOGENOM" id="CLU_157474_0_0_1"/>
<organism evidence="1">
    <name type="scientific">Magallana gigas</name>
    <name type="common">Pacific oyster</name>
    <name type="synonym">Crassostrea gigas</name>
    <dbReference type="NCBI Taxonomy" id="29159"/>
    <lineage>
        <taxon>Eukaryota</taxon>
        <taxon>Metazoa</taxon>
        <taxon>Spiralia</taxon>
        <taxon>Lophotrochozoa</taxon>
        <taxon>Mollusca</taxon>
        <taxon>Bivalvia</taxon>
        <taxon>Autobranchia</taxon>
        <taxon>Pteriomorphia</taxon>
        <taxon>Ostreida</taxon>
        <taxon>Ostreoidea</taxon>
        <taxon>Ostreidae</taxon>
        <taxon>Magallana</taxon>
    </lineage>
</organism>
<reference evidence="1" key="1">
    <citation type="journal article" date="2012" name="Nature">
        <title>The oyster genome reveals stress adaptation and complexity of shell formation.</title>
        <authorList>
            <person name="Zhang G."/>
            <person name="Fang X."/>
            <person name="Guo X."/>
            <person name="Li L."/>
            <person name="Luo R."/>
            <person name="Xu F."/>
            <person name="Yang P."/>
            <person name="Zhang L."/>
            <person name="Wang X."/>
            <person name="Qi H."/>
            <person name="Xiong Z."/>
            <person name="Que H."/>
            <person name="Xie Y."/>
            <person name="Holland P.W."/>
            <person name="Paps J."/>
            <person name="Zhu Y."/>
            <person name="Wu F."/>
            <person name="Chen Y."/>
            <person name="Wang J."/>
            <person name="Peng C."/>
            <person name="Meng J."/>
            <person name="Yang L."/>
            <person name="Liu J."/>
            <person name="Wen B."/>
            <person name="Zhang N."/>
            <person name="Huang Z."/>
            <person name="Zhu Q."/>
            <person name="Feng Y."/>
            <person name="Mount A."/>
            <person name="Hedgecock D."/>
            <person name="Xu Z."/>
            <person name="Liu Y."/>
            <person name="Domazet-Loso T."/>
            <person name="Du Y."/>
            <person name="Sun X."/>
            <person name="Zhang S."/>
            <person name="Liu B."/>
            <person name="Cheng P."/>
            <person name="Jiang X."/>
            <person name="Li J."/>
            <person name="Fan D."/>
            <person name="Wang W."/>
            <person name="Fu W."/>
            <person name="Wang T."/>
            <person name="Wang B."/>
            <person name="Zhang J."/>
            <person name="Peng Z."/>
            <person name="Li Y."/>
            <person name="Li N."/>
            <person name="Wang J."/>
            <person name="Chen M."/>
            <person name="He Y."/>
            <person name="Tan F."/>
            <person name="Song X."/>
            <person name="Zheng Q."/>
            <person name="Huang R."/>
            <person name="Yang H."/>
            <person name="Du X."/>
            <person name="Chen L."/>
            <person name="Yang M."/>
            <person name="Gaffney P.M."/>
            <person name="Wang S."/>
            <person name="Luo L."/>
            <person name="She Z."/>
            <person name="Ming Y."/>
            <person name="Huang W."/>
            <person name="Zhang S."/>
            <person name="Huang B."/>
            <person name="Zhang Y."/>
            <person name="Qu T."/>
            <person name="Ni P."/>
            <person name="Miao G."/>
            <person name="Wang J."/>
            <person name="Wang Q."/>
            <person name="Steinberg C.E."/>
            <person name="Wang H."/>
            <person name="Li N."/>
            <person name="Qian L."/>
            <person name="Zhang G."/>
            <person name="Li Y."/>
            <person name="Yang H."/>
            <person name="Liu X."/>
            <person name="Wang J."/>
            <person name="Yin Y."/>
            <person name="Wang J."/>
        </authorList>
    </citation>
    <scope>NUCLEOTIDE SEQUENCE [LARGE SCALE GENOMIC DNA]</scope>
    <source>
        <strain evidence="1">05x7-T-G4-1.051#20</strain>
    </source>
</reference>
<gene>
    <name evidence="1" type="ORF">CGI_10012724</name>
</gene>
<protein>
    <recommendedName>
        <fullName evidence="2">Tesmin/TSO1-like CXC domain-containing protein</fullName>
    </recommendedName>
</protein>
<evidence type="ECO:0000313" key="1">
    <source>
        <dbReference type="EMBL" id="EKC34445.1"/>
    </source>
</evidence>
<dbReference type="AlphaFoldDB" id="K1R012"/>
<sequence length="101" mass="11378">MRVYLQCQYWKGKSEADLDPTEWGWTLKTGKLLPIEMSNPPAPDFLLKIIHCNCKTNFDNKKCSCRKNGIACSGGCGECRVITCSNSRNTPESDDETENEI</sequence>
<evidence type="ECO:0008006" key="2">
    <source>
        <dbReference type="Google" id="ProtNLM"/>
    </source>
</evidence>
<accession>K1R012</accession>